<name>A0A0D9NTV8_METAN</name>
<gene>
    <name evidence="2" type="ORF">H634G_07236</name>
</gene>
<dbReference type="EMBL" id="KE384738">
    <property type="protein sequence ID" value="KJK77497.1"/>
    <property type="molecule type" value="Genomic_DNA"/>
</dbReference>
<evidence type="ECO:0000313" key="2">
    <source>
        <dbReference type="EMBL" id="KJK77497.1"/>
    </source>
</evidence>
<reference evidence="3" key="1">
    <citation type="journal article" date="2014" name="BMC Genomics">
        <title>The genome sequence of the biocontrol fungus Metarhizium anisopliae and comparative genomics of Metarhizium species.</title>
        <authorList>
            <person name="Pattemore J.A."/>
            <person name="Hane J.K."/>
            <person name="Williams A.H."/>
            <person name="Wilson B.A."/>
            <person name="Stodart B.J."/>
            <person name="Ash G.J."/>
        </authorList>
    </citation>
    <scope>NUCLEOTIDE SEQUENCE [LARGE SCALE GENOMIC DNA]</scope>
    <source>
        <strain evidence="3">BRIP 53293</strain>
    </source>
</reference>
<feature type="region of interest" description="Disordered" evidence="1">
    <location>
        <begin position="1"/>
        <end position="22"/>
    </location>
</feature>
<dbReference type="AlphaFoldDB" id="A0A0D9NTV8"/>
<organism evidence="2 3">
    <name type="scientific">Metarhizium anisopliae BRIP 53293</name>
    <dbReference type="NCBI Taxonomy" id="1291518"/>
    <lineage>
        <taxon>Eukaryota</taxon>
        <taxon>Fungi</taxon>
        <taxon>Dikarya</taxon>
        <taxon>Ascomycota</taxon>
        <taxon>Pezizomycotina</taxon>
        <taxon>Sordariomycetes</taxon>
        <taxon>Hypocreomycetidae</taxon>
        <taxon>Hypocreales</taxon>
        <taxon>Clavicipitaceae</taxon>
        <taxon>Metarhizium</taxon>
    </lineage>
</organism>
<keyword evidence="3" id="KW-1185">Reference proteome</keyword>
<sequence length="279" mass="31758">MPPYIFGSDDAEASLSSGEPNTNGDSPLSLLECIPLRVASQICHNILSDIKYLQITGHLPYDQEFLLTENFGICLKSVKSKDKAAGLATEHRRKLREHHEDDLMFLRNLIADLSERPRICHHAFTRAENTLRGILHLAENSSILNCYDLGELIFRTAHQEYAKDIETARNLLQEIDDEFFWEDSNVAKVTFPNVMARLVGCDPETFEPADVFDEIGAISPQILGHILEIRSYNELDSMDCDQELLEVAITARVMEMRLDKIDLELQRVIEHYLPTSDDN</sequence>
<accession>A0A0D9NTV8</accession>
<evidence type="ECO:0000256" key="1">
    <source>
        <dbReference type="SAM" id="MobiDB-lite"/>
    </source>
</evidence>
<evidence type="ECO:0000313" key="3">
    <source>
        <dbReference type="Proteomes" id="UP000054544"/>
    </source>
</evidence>
<dbReference type="OrthoDB" id="4939019at2759"/>
<proteinExistence type="predicted"/>
<protein>
    <submittedName>
        <fullName evidence="2">Uncharacterized protein</fullName>
    </submittedName>
</protein>
<dbReference type="Proteomes" id="UP000054544">
    <property type="component" value="Unassembled WGS sequence"/>
</dbReference>